<name>A0A8J8NNT7_HALGN</name>
<dbReference type="AlphaFoldDB" id="A0A8J8NNT7"/>
<dbReference type="Gene3D" id="1.10.287.1490">
    <property type="match status" value="1"/>
</dbReference>
<proteinExistence type="predicted"/>
<dbReference type="Proteomes" id="UP000785679">
    <property type="component" value="Unassembled WGS sequence"/>
</dbReference>
<evidence type="ECO:0000313" key="3">
    <source>
        <dbReference type="Proteomes" id="UP000785679"/>
    </source>
</evidence>
<reference evidence="2" key="1">
    <citation type="submission" date="2019-06" db="EMBL/GenBank/DDBJ databases">
        <authorList>
            <person name="Zheng W."/>
        </authorList>
    </citation>
    <scope>NUCLEOTIDE SEQUENCE</scope>
    <source>
        <strain evidence="2">QDHG01</strain>
    </source>
</reference>
<dbReference type="EMBL" id="RRYP01011780">
    <property type="protein sequence ID" value="TNV77516.1"/>
    <property type="molecule type" value="Genomic_DNA"/>
</dbReference>
<sequence>MLASALESVDSGEDVSAPIVTGDSKLGQTLGALLHAQQILCSPQLPQHTADQHHLPFFGTSTENRAQPHGFEAFRAPARQELDPSLLEPVTQGQFKEMMSKLDALTDLVSGMSTKLDKVEKTQIEIQAEQVTLKQEVEKVQAEVGKVQAEVVKVQVEQERMAQELKGVNERLTKVEEDVRQLKVGREQIFSYSCMQ</sequence>
<protein>
    <submittedName>
        <fullName evidence="2">Uncharacterized protein</fullName>
    </submittedName>
</protein>
<gene>
    <name evidence="2" type="ORF">FGO68_gene1978</name>
</gene>
<organism evidence="2 3">
    <name type="scientific">Halteria grandinella</name>
    <dbReference type="NCBI Taxonomy" id="5974"/>
    <lineage>
        <taxon>Eukaryota</taxon>
        <taxon>Sar</taxon>
        <taxon>Alveolata</taxon>
        <taxon>Ciliophora</taxon>
        <taxon>Intramacronucleata</taxon>
        <taxon>Spirotrichea</taxon>
        <taxon>Stichotrichia</taxon>
        <taxon>Sporadotrichida</taxon>
        <taxon>Halteriidae</taxon>
        <taxon>Halteria</taxon>
    </lineage>
</organism>
<keyword evidence="3" id="KW-1185">Reference proteome</keyword>
<keyword evidence="1" id="KW-0175">Coiled coil</keyword>
<evidence type="ECO:0000313" key="2">
    <source>
        <dbReference type="EMBL" id="TNV77516.1"/>
    </source>
</evidence>
<accession>A0A8J8NNT7</accession>
<evidence type="ECO:0000256" key="1">
    <source>
        <dbReference type="SAM" id="Coils"/>
    </source>
</evidence>
<feature type="coiled-coil region" evidence="1">
    <location>
        <begin position="130"/>
        <end position="178"/>
    </location>
</feature>
<comment type="caution">
    <text evidence="2">The sequence shown here is derived from an EMBL/GenBank/DDBJ whole genome shotgun (WGS) entry which is preliminary data.</text>
</comment>